<reference evidence="2 3" key="1">
    <citation type="journal article" date="2011" name="Nature">
        <title>A high-resolution map of human evolutionary constraint using 29 mammals.</title>
        <authorList>
            <person name="Lindblad-Toh K."/>
            <person name="Garber M."/>
            <person name="Zuk O."/>
            <person name="Lin M.F."/>
            <person name="Parker B.J."/>
            <person name="Washietl S."/>
            <person name="Kheradpour P."/>
            <person name="Ernst J."/>
            <person name="Jordan G."/>
            <person name="Mauceli E."/>
            <person name="Ward L.D."/>
            <person name="Lowe C.B."/>
            <person name="Holloway A.K."/>
            <person name="Clamp M."/>
            <person name="Gnerre S."/>
            <person name="Alfoldi J."/>
            <person name="Beal K."/>
            <person name="Chang J."/>
            <person name="Clawson H."/>
            <person name="Cuff J."/>
            <person name="Di Palma F."/>
            <person name="Fitzgerald S."/>
            <person name="Flicek P."/>
            <person name="Guttman M."/>
            <person name="Hubisz M.J."/>
            <person name="Jaffe D.B."/>
            <person name="Jungreis I."/>
            <person name="Kent W.J."/>
            <person name="Kostka D."/>
            <person name="Lara M."/>
            <person name="Martins A.L."/>
            <person name="Massingham T."/>
            <person name="Moltke I."/>
            <person name="Raney B.J."/>
            <person name="Rasmussen M.D."/>
            <person name="Robinson J."/>
            <person name="Stark A."/>
            <person name="Vilella A.J."/>
            <person name="Wen J."/>
            <person name="Xie X."/>
            <person name="Zody M.C."/>
            <person name="Baldwin J."/>
            <person name="Bloom T."/>
            <person name="Chin C.W."/>
            <person name="Heiman D."/>
            <person name="Nicol R."/>
            <person name="Nusbaum C."/>
            <person name="Young S."/>
            <person name="Wilkinson J."/>
            <person name="Worley K.C."/>
            <person name="Kovar C.L."/>
            <person name="Muzny D.M."/>
            <person name="Gibbs R.A."/>
            <person name="Cree A."/>
            <person name="Dihn H.H."/>
            <person name="Fowler G."/>
            <person name="Jhangiani S."/>
            <person name="Joshi V."/>
            <person name="Lee S."/>
            <person name="Lewis L.R."/>
            <person name="Nazareth L.V."/>
            <person name="Okwuonu G."/>
            <person name="Santibanez J."/>
            <person name="Warren W.C."/>
            <person name="Mardis E.R."/>
            <person name="Weinstock G.M."/>
            <person name="Wilson R.K."/>
            <person name="Delehaunty K."/>
            <person name="Dooling D."/>
            <person name="Fronik C."/>
            <person name="Fulton L."/>
            <person name="Fulton B."/>
            <person name="Graves T."/>
            <person name="Minx P."/>
            <person name="Sodergren E."/>
            <person name="Birney E."/>
            <person name="Margulies E.H."/>
            <person name="Herrero J."/>
            <person name="Green E.D."/>
            <person name="Haussler D."/>
            <person name="Siepel A."/>
            <person name="Goldman N."/>
            <person name="Pollard K.S."/>
            <person name="Pedersen J.S."/>
            <person name="Lander E.S."/>
            <person name="Kellis M."/>
        </authorList>
    </citation>
    <scope>NUCLEOTIDE SEQUENCE [LARGE SCALE GENOMIC DNA]</scope>
</reference>
<keyword evidence="3" id="KW-1185">Reference proteome</keyword>
<reference evidence="2" key="2">
    <citation type="submission" date="2025-08" db="UniProtKB">
        <authorList>
            <consortium name="Ensembl"/>
        </authorList>
    </citation>
    <scope>IDENTIFICATION</scope>
</reference>
<sequence>MALNDVSLSAGDRGNTVAQRAPRGGLSPPASALATVSGDSALVARPEATHPGPPLRQATQPGARPERRRATGSGWGSPRSVKGRDPDGRRRCHAARFSPYPAPGAELDLLR</sequence>
<dbReference type="InterPro" id="IPR031487">
    <property type="entry name" value="DUF4687"/>
</dbReference>
<dbReference type="HOGENOM" id="CLU_149706_0_0_1"/>
<dbReference type="PANTHER" id="PTHR16445:SF0">
    <property type="entry name" value="GENE 5617-RELATED"/>
    <property type="match status" value="1"/>
</dbReference>
<organism evidence="2 3">
    <name type="scientific">Myotis lucifugus</name>
    <name type="common">Little brown bat</name>
    <dbReference type="NCBI Taxonomy" id="59463"/>
    <lineage>
        <taxon>Eukaryota</taxon>
        <taxon>Metazoa</taxon>
        <taxon>Chordata</taxon>
        <taxon>Craniata</taxon>
        <taxon>Vertebrata</taxon>
        <taxon>Euteleostomi</taxon>
        <taxon>Mammalia</taxon>
        <taxon>Eutheria</taxon>
        <taxon>Laurasiatheria</taxon>
        <taxon>Chiroptera</taxon>
        <taxon>Yangochiroptera</taxon>
        <taxon>Vespertilionidae</taxon>
        <taxon>Myotis</taxon>
    </lineage>
</organism>
<name>G1PYG3_MYOLU</name>
<dbReference type="OMA" id="LRWCSTC"/>
<reference evidence="2" key="3">
    <citation type="submission" date="2025-09" db="UniProtKB">
        <authorList>
            <consortium name="Ensembl"/>
        </authorList>
    </citation>
    <scope>IDENTIFICATION</scope>
</reference>
<evidence type="ECO:0000256" key="1">
    <source>
        <dbReference type="SAM" id="MobiDB-lite"/>
    </source>
</evidence>
<dbReference type="FunCoup" id="G1PYG3">
    <property type="interactions" value="31"/>
</dbReference>
<evidence type="ECO:0000313" key="3">
    <source>
        <dbReference type="Proteomes" id="UP000001074"/>
    </source>
</evidence>
<dbReference type="Ensembl" id="ENSMLUT00000009036.2">
    <property type="protein sequence ID" value="ENSMLUP00000016495.1"/>
    <property type="gene ID" value="ENSMLUG00000009042.2"/>
</dbReference>
<dbReference type="eggNOG" id="ENOG502TDVE">
    <property type="taxonomic scope" value="Eukaryota"/>
</dbReference>
<dbReference type="GeneTree" id="ENSGT00390000007962"/>
<dbReference type="Pfam" id="PF15747">
    <property type="entry name" value="DUF4687"/>
    <property type="match status" value="1"/>
</dbReference>
<proteinExistence type="predicted"/>
<protein>
    <submittedName>
        <fullName evidence="2">Chromosome 11 open reading frame 71</fullName>
    </submittedName>
</protein>
<dbReference type="STRING" id="59463.ENSMLUP00000016495"/>
<gene>
    <name evidence="2" type="primary">C11orf71</name>
</gene>
<feature type="region of interest" description="Disordered" evidence="1">
    <location>
        <begin position="1"/>
        <end position="111"/>
    </location>
</feature>
<dbReference type="InParanoid" id="G1PYG3"/>
<dbReference type="Proteomes" id="UP000001074">
    <property type="component" value="Unassembled WGS sequence"/>
</dbReference>
<evidence type="ECO:0000313" key="2">
    <source>
        <dbReference type="Ensembl" id="ENSMLUP00000016495.1"/>
    </source>
</evidence>
<dbReference type="PANTHER" id="PTHR16445">
    <property type="entry name" value="SIMILAR TO HYPOTHETICAL PROTEIN FLJ20010"/>
    <property type="match status" value="1"/>
</dbReference>
<dbReference type="EMBL" id="AAPE02026650">
    <property type="status" value="NOT_ANNOTATED_CDS"/>
    <property type="molecule type" value="Genomic_DNA"/>
</dbReference>
<accession>G1PYG3</accession>
<dbReference type="AlphaFoldDB" id="G1PYG3"/>